<evidence type="ECO:0000313" key="3">
    <source>
        <dbReference type="Proteomes" id="UP000031623"/>
    </source>
</evidence>
<feature type="transmembrane region" description="Helical" evidence="1">
    <location>
        <begin position="549"/>
        <end position="572"/>
    </location>
</feature>
<feature type="transmembrane region" description="Helical" evidence="1">
    <location>
        <begin position="275"/>
        <end position="296"/>
    </location>
</feature>
<accession>A0A090ADT3</accession>
<feature type="transmembrane region" description="Helical" evidence="1">
    <location>
        <begin position="103"/>
        <end position="122"/>
    </location>
</feature>
<dbReference type="AlphaFoldDB" id="A0A090ADT3"/>
<sequence length="622" mass="71754">MKNYLEIALNHQQRLLPLVIIAVFLITSKIGFVNSKYVVLFGITFKILLFLFALFVPGFFFLKLIKKDYFDNNTAFLLAAPTSITLFSVIFIVLQIFKSPPLWYFMFNIGVTILIISLAYKSKITKEILYIDNTLKYGFILIVIGAVMATSYIAVNTDNPTQEVNTWTIPANRGFRHLPSDNGLQYDTAMVFANYRQPWSWGPNDWTMGDRPPLLGVVNATIALSLATPAALLFNLKPIVYPFWYYEIIGIVLNLLFILPLTFLAKKVFNNEKAIYFVPLAVLLNGFIFLNIYFTWPKLLATYFALLSMAFLFSRRISVINIFITGWLWALAALSHGGAILSLPVLLVFYSIYLLRKIKLTLYLKYLMIFMTALVIFQSPWTTYKKMHPAIDTVKLYYFYIPTEFWPQESLSFASKNTMTAMMTFLQAYPLEKQLSVRWENLKQVITQNAISDTINAVMSGNWKTYHDGLYLTEFHYPITAIGEVQILLSIAILVSYLLIYILKRQRLSLPFNMKLMGLAIAFVLMSYLFNILIKWLPSHNHEMPYLELIIAIAIFAGISFSVKYIMMFSLGMIGIRFGYYLIYSSIQHNYHIVDFFNVVVIISVILVIYLANQFCQQDKRE</sequence>
<feature type="transmembrane region" description="Helical" evidence="1">
    <location>
        <begin position="15"/>
        <end position="32"/>
    </location>
</feature>
<feature type="transmembrane region" description="Helical" evidence="1">
    <location>
        <begin position="593"/>
        <end position="612"/>
    </location>
</feature>
<feature type="transmembrane region" description="Helical" evidence="1">
    <location>
        <begin position="303"/>
        <end position="330"/>
    </location>
</feature>
<feature type="transmembrane region" description="Helical" evidence="1">
    <location>
        <begin position="243"/>
        <end position="263"/>
    </location>
</feature>
<feature type="transmembrane region" description="Helical" evidence="1">
    <location>
        <begin position="38"/>
        <end position="62"/>
    </location>
</feature>
<feature type="transmembrane region" description="Helical" evidence="1">
    <location>
        <begin position="516"/>
        <end position="537"/>
    </location>
</feature>
<dbReference type="Proteomes" id="UP000031623">
    <property type="component" value="Chromosome"/>
</dbReference>
<keyword evidence="3" id="KW-1185">Reference proteome</keyword>
<protein>
    <submittedName>
        <fullName evidence="2">Uncharacterized protein</fullName>
    </submittedName>
</protein>
<feature type="transmembrane region" description="Helical" evidence="1">
    <location>
        <begin position="336"/>
        <end position="355"/>
    </location>
</feature>
<name>A0A090ADT3_9GAMM</name>
<feature type="transmembrane region" description="Helical" evidence="1">
    <location>
        <begin position="74"/>
        <end position="97"/>
    </location>
</feature>
<feature type="transmembrane region" description="Helical" evidence="1">
    <location>
        <begin position="134"/>
        <end position="155"/>
    </location>
</feature>
<reference evidence="2 3" key="1">
    <citation type="journal article" date="2014" name="ISME J.">
        <title>Ecophysiology of Thioploca ingrica as revealed by the complete genome sequence supplemented with proteomic evidence.</title>
        <authorList>
            <person name="Kojima H."/>
            <person name="Ogura Y."/>
            <person name="Yamamoto N."/>
            <person name="Togashi T."/>
            <person name="Mori H."/>
            <person name="Watanabe T."/>
            <person name="Nemoto F."/>
            <person name="Kurokawa K."/>
            <person name="Hayashi T."/>
            <person name="Fukui M."/>
        </authorList>
    </citation>
    <scope>NUCLEOTIDE SEQUENCE [LARGE SCALE GENOMIC DNA]</scope>
</reference>
<dbReference type="STRING" id="40754.THII_0722"/>
<organism evidence="2 3">
    <name type="scientific">Thioploca ingrica</name>
    <dbReference type="NCBI Taxonomy" id="40754"/>
    <lineage>
        <taxon>Bacteria</taxon>
        <taxon>Pseudomonadati</taxon>
        <taxon>Pseudomonadota</taxon>
        <taxon>Gammaproteobacteria</taxon>
        <taxon>Thiotrichales</taxon>
        <taxon>Thiotrichaceae</taxon>
        <taxon>Thioploca</taxon>
    </lineage>
</organism>
<dbReference type="EMBL" id="AP014633">
    <property type="protein sequence ID" value="BAP55019.1"/>
    <property type="molecule type" value="Genomic_DNA"/>
</dbReference>
<keyword evidence="1" id="KW-1133">Transmembrane helix</keyword>
<dbReference type="HOGENOM" id="CLU_439355_0_0_6"/>
<gene>
    <name evidence="2" type="ORF">THII_0722</name>
</gene>
<keyword evidence="1" id="KW-0472">Membrane</keyword>
<evidence type="ECO:0000256" key="1">
    <source>
        <dbReference type="SAM" id="Phobius"/>
    </source>
</evidence>
<feature type="transmembrane region" description="Helical" evidence="1">
    <location>
        <begin position="485"/>
        <end position="504"/>
    </location>
</feature>
<feature type="transmembrane region" description="Helical" evidence="1">
    <location>
        <begin position="214"/>
        <end position="236"/>
    </location>
</feature>
<evidence type="ECO:0000313" key="2">
    <source>
        <dbReference type="EMBL" id="BAP55019.1"/>
    </source>
</evidence>
<dbReference type="KEGG" id="tig:THII_0722"/>
<feature type="transmembrane region" description="Helical" evidence="1">
    <location>
        <begin position="362"/>
        <end position="381"/>
    </location>
</feature>
<proteinExistence type="predicted"/>
<keyword evidence="1" id="KW-0812">Transmembrane</keyword>